<reference evidence="1 2" key="1">
    <citation type="submission" date="2016-06" db="EMBL/GenBank/DDBJ databases">
        <title>Acetobacter pasteurianus NBRC 3278 whole genome sequencing project.</title>
        <authorList>
            <person name="Matsutani M."/>
            <person name="Shiwa Y."/>
            <person name="Okamoto-Kainuma A."/>
            <person name="Ishikawa M."/>
            <person name="Koizumi Y."/>
            <person name="Yoshikawa H."/>
            <person name="Yakushi T."/>
            <person name="Matsushita K."/>
        </authorList>
    </citation>
    <scope>NUCLEOTIDE SEQUENCE [LARGE SCALE GENOMIC DNA]</scope>
    <source>
        <strain evidence="1 2">NBRC 3278</strain>
    </source>
</reference>
<keyword evidence="2" id="KW-1185">Reference proteome</keyword>
<evidence type="ECO:0000313" key="1">
    <source>
        <dbReference type="EMBL" id="GCD62402.1"/>
    </source>
</evidence>
<comment type="caution">
    <text evidence="1">The sequence shown here is derived from an EMBL/GenBank/DDBJ whole genome shotgun (WGS) entry which is preliminary data.</text>
</comment>
<dbReference type="EMBL" id="BDEV01000055">
    <property type="protein sequence ID" value="GCD62402.1"/>
    <property type="molecule type" value="Genomic_DNA"/>
</dbReference>
<dbReference type="AlphaFoldDB" id="A0A401X3J6"/>
<protein>
    <submittedName>
        <fullName evidence="1">Uncharacterized protein</fullName>
    </submittedName>
</protein>
<gene>
    <name evidence="1" type="ORF">NBRC3278_1495</name>
</gene>
<accession>A0A401X3J6</accession>
<evidence type="ECO:0000313" key="2">
    <source>
        <dbReference type="Proteomes" id="UP000287385"/>
    </source>
</evidence>
<dbReference type="Proteomes" id="UP000287385">
    <property type="component" value="Unassembled WGS sequence"/>
</dbReference>
<proteinExistence type="predicted"/>
<organism evidence="1 2">
    <name type="scientific">Acetobacter pasteurianus NBRC 3278</name>
    <dbReference type="NCBI Taxonomy" id="1226660"/>
    <lineage>
        <taxon>Bacteria</taxon>
        <taxon>Pseudomonadati</taxon>
        <taxon>Pseudomonadota</taxon>
        <taxon>Alphaproteobacteria</taxon>
        <taxon>Acetobacterales</taxon>
        <taxon>Acetobacteraceae</taxon>
        <taxon>Acetobacter</taxon>
    </lineage>
</organism>
<name>A0A401X3J6_ACEPA</name>
<sequence>MGDTVIAYVQGVAQPTTVTWTGKAHVVVRPHLQDDEAGYPVRILKDAISEGVP</sequence>